<dbReference type="Gene3D" id="2.60.120.620">
    <property type="entry name" value="q2cbj1_9rhob like domain"/>
    <property type="match status" value="1"/>
</dbReference>
<comment type="caution">
    <text evidence="1">The sequence shown here is derived from an EMBL/GenBank/DDBJ whole genome shotgun (WGS) entry which is preliminary data.</text>
</comment>
<evidence type="ECO:0000313" key="1">
    <source>
        <dbReference type="EMBL" id="KAF4623510.1"/>
    </source>
</evidence>
<dbReference type="Pfam" id="PF05721">
    <property type="entry name" value="PhyH"/>
    <property type="match status" value="1"/>
</dbReference>
<sequence length="338" mass="38740">MPKQYEYLTSEQVEFFLENGYVIIKNAFTREQAAEWTKDLWFRLNLDPADKSGWDRERIHLPRKKSEKVATFAPKAWAAIKDLVGGEDRIHKDASTWGDSFIVNLGTEEWEKTKEPLPPQDLDNWHVDGDFFIHYLDSPEQALLVIPIYSDIEPMGGGTMICPDGIDIIANYLAKHPEGVRVTPLSFTPSTSKFEDYKDDPGYWSHLNEIKKCSRFVEMTGEVGDVVLMHPLMMHSASKNHLRVPRIITNPPVSLVKPFNFDRENPDDYSLVELKTLKALGVERFPFQITTERRRVVPARVLREQKMQEEENARLAALEEKARSGAISGNQVNTILVK</sequence>
<dbReference type="InterPro" id="IPR008775">
    <property type="entry name" value="Phytyl_CoA_dOase-like"/>
</dbReference>
<accession>A0A8H4R4X7</accession>
<name>A0A8H4R4X7_9AGAR</name>
<reference evidence="1 2" key="1">
    <citation type="submission" date="2019-12" db="EMBL/GenBank/DDBJ databases">
        <authorList>
            <person name="Floudas D."/>
            <person name="Bentzer J."/>
            <person name="Ahren D."/>
            <person name="Johansson T."/>
            <person name="Persson P."/>
            <person name="Tunlid A."/>
        </authorList>
    </citation>
    <scope>NUCLEOTIDE SEQUENCE [LARGE SCALE GENOMIC DNA]</scope>
    <source>
        <strain evidence="1 2">CBS 102.39</strain>
    </source>
</reference>
<dbReference type="SUPFAM" id="SSF51197">
    <property type="entry name" value="Clavaminate synthase-like"/>
    <property type="match status" value="1"/>
</dbReference>
<dbReference type="Proteomes" id="UP000521872">
    <property type="component" value="Unassembled WGS sequence"/>
</dbReference>
<gene>
    <name evidence="1" type="ORF">D9613_001664</name>
</gene>
<organism evidence="1 2">
    <name type="scientific">Agrocybe pediades</name>
    <dbReference type="NCBI Taxonomy" id="84607"/>
    <lineage>
        <taxon>Eukaryota</taxon>
        <taxon>Fungi</taxon>
        <taxon>Dikarya</taxon>
        <taxon>Basidiomycota</taxon>
        <taxon>Agaricomycotina</taxon>
        <taxon>Agaricomycetes</taxon>
        <taxon>Agaricomycetidae</taxon>
        <taxon>Agaricales</taxon>
        <taxon>Agaricineae</taxon>
        <taxon>Strophariaceae</taxon>
        <taxon>Agrocybe</taxon>
    </lineage>
</organism>
<evidence type="ECO:0000313" key="2">
    <source>
        <dbReference type="Proteomes" id="UP000521872"/>
    </source>
</evidence>
<dbReference type="EMBL" id="JAACJL010000001">
    <property type="protein sequence ID" value="KAF4623510.1"/>
    <property type="molecule type" value="Genomic_DNA"/>
</dbReference>
<protein>
    <submittedName>
        <fullName evidence="1">Uncharacterized protein</fullName>
    </submittedName>
</protein>
<dbReference type="AlphaFoldDB" id="A0A8H4R4X7"/>
<proteinExistence type="predicted"/>
<keyword evidence="2" id="KW-1185">Reference proteome</keyword>